<dbReference type="RefSeq" id="WP_111322377.1">
    <property type="nucleotide sequence ID" value="NZ_BIFX01000001.1"/>
</dbReference>
<dbReference type="InterPro" id="IPR051272">
    <property type="entry name" value="RIO-type_Ser/Thr_kinase"/>
</dbReference>
<gene>
    <name evidence="14" type="ORF">EI42_02528</name>
</gene>
<evidence type="ECO:0000256" key="2">
    <source>
        <dbReference type="ARBA" id="ARBA00012513"/>
    </source>
</evidence>
<evidence type="ECO:0000256" key="10">
    <source>
        <dbReference type="ARBA" id="ARBA00047899"/>
    </source>
</evidence>
<evidence type="ECO:0000256" key="1">
    <source>
        <dbReference type="ARBA" id="ARBA00009196"/>
    </source>
</evidence>
<keyword evidence="4" id="KW-0808">Transferase</keyword>
<evidence type="ECO:0000256" key="7">
    <source>
        <dbReference type="ARBA" id="ARBA00022777"/>
    </source>
</evidence>
<dbReference type="OrthoDB" id="9795258at2"/>
<evidence type="ECO:0000256" key="8">
    <source>
        <dbReference type="ARBA" id="ARBA00022840"/>
    </source>
</evidence>
<dbReference type="Pfam" id="PF01163">
    <property type="entry name" value="RIO1"/>
    <property type="match status" value="1"/>
</dbReference>
<dbReference type="AlphaFoldDB" id="A0A326U757"/>
<dbReference type="Gene3D" id="3.30.200.20">
    <property type="entry name" value="Phosphorylase Kinase, domain 1"/>
    <property type="match status" value="1"/>
</dbReference>
<dbReference type="GO" id="GO:0005524">
    <property type="term" value="F:ATP binding"/>
    <property type="evidence" value="ECO:0007669"/>
    <property type="project" value="UniProtKB-KW"/>
</dbReference>
<dbReference type="InterPro" id="IPR018934">
    <property type="entry name" value="RIO_dom"/>
</dbReference>
<feature type="region of interest" description="Disordered" evidence="12">
    <location>
        <begin position="1"/>
        <end position="44"/>
    </location>
</feature>
<keyword evidence="15" id="KW-1185">Reference proteome</keyword>
<evidence type="ECO:0000256" key="3">
    <source>
        <dbReference type="ARBA" id="ARBA00022527"/>
    </source>
</evidence>
<keyword evidence="7 14" id="KW-0418">Kinase</keyword>
<dbReference type="GO" id="GO:0046872">
    <property type="term" value="F:metal ion binding"/>
    <property type="evidence" value="ECO:0007669"/>
    <property type="project" value="UniProtKB-KW"/>
</dbReference>
<dbReference type="EMBL" id="QKUF01000007">
    <property type="protein sequence ID" value="PZW30557.1"/>
    <property type="molecule type" value="Genomic_DNA"/>
</dbReference>
<evidence type="ECO:0000313" key="14">
    <source>
        <dbReference type="EMBL" id="PZW30557.1"/>
    </source>
</evidence>
<evidence type="ECO:0000313" key="15">
    <source>
        <dbReference type="Proteomes" id="UP000248806"/>
    </source>
</evidence>
<evidence type="ECO:0000256" key="9">
    <source>
        <dbReference type="ARBA" id="ARBA00022842"/>
    </source>
</evidence>
<dbReference type="PANTHER" id="PTHR45723">
    <property type="entry name" value="SERINE/THREONINE-PROTEIN KINASE RIO1"/>
    <property type="match status" value="1"/>
</dbReference>
<dbReference type="SUPFAM" id="SSF56112">
    <property type="entry name" value="Protein kinase-like (PK-like)"/>
    <property type="match status" value="1"/>
</dbReference>
<dbReference type="InterPro" id="IPR000687">
    <property type="entry name" value="RIO_kinase"/>
</dbReference>
<feature type="compositionally biased region" description="Acidic residues" evidence="12">
    <location>
        <begin position="1"/>
        <end position="12"/>
    </location>
</feature>
<comment type="caution">
    <text evidence="14">The sequence shown here is derived from an EMBL/GenBank/DDBJ whole genome shotgun (WGS) entry which is preliminary data.</text>
</comment>
<keyword evidence="6" id="KW-0547">Nucleotide-binding</keyword>
<protein>
    <recommendedName>
        <fullName evidence="2">non-specific serine/threonine protein kinase</fullName>
        <ecNumber evidence="2">2.7.11.1</ecNumber>
    </recommendedName>
</protein>
<dbReference type="InterPro" id="IPR011009">
    <property type="entry name" value="Kinase-like_dom_sf"/>
</dbReference>
<dbReference type="SMART" id="SM00090">
    <property type="entry name" value="RIO"/>
    <property type="match status" value="1"/>
</dbReference>
<proteinExistence type="inferred from homology"/>
<name>A0A326U757_THEHA</name>
<dbReference type="Proteomes" id="UP000248806">
    <property type="component" value="Unassembled WGS sequence"/>
</dbReference>
<keyword evidence="9" id="KW-0460">Magnesium</keyword>
<evidence type="ECO:0000256" key="4">
    <source>
        <dbReference type="ARBA" id="ARBA00022679"/>
    </source>
</evidence>
<comment type="catalytic activity">
    <reaction evidence="10">
        <text>L-threonyl-[protein] + ATP = O-phospho-L-threonyl-[protein] + ADP + H(+)</text>
        <dbReference type="Rhea" id="RHEA:46608"/>
        <dbReference type="Rhea" id="RHEA-COMP:11060"/>
        <dbReference type="Rhea" id="RHEA-COMP:11605"/>
        <dbReference type="ChEBI" id="CHEBI:15378"/>
        <dbReference type="ChEBI" id="CHEBI:30013"/>
        <dbReference type="ChEBI" id="CHEBI:30616"/>
        <dbReference type="ChEBI" id="CHEBI:61977"/>
        <dbReference type="ChEBI" id="CHEBI:456216"/>
        <dbReference type="EC" id="2.7.11.1"/>
    </reaction>
</comment>
<keyword evidence="5" id="KW-0479">Metal-binding</keyword>
<dbReference type="GO" id="GO:0004674">
    <property type="term" value="F:protein serine/threonine kinase activity"/>
    <property type="evidence" value="ECO:0007669"/>
    <property type="project" value="UniProtKB-KW"/>
</dbReference>
<sequence length="321" mass="37609">MFHNDYEDDFFEESQPRFQPMKRRATKSKPKPEKKESYETSQDVQHWLKLQEKEASSAKEFHPTRLDKRRDGAWLQSSLSQFYEEDLITDVLYVAKSGKEATVFCCTAHPSTQAELLAAKVYRPRMFRSLRNDAIYRMNRVVVDEFKQAMHGSRAKRVMSRKNTQARALQVASWIAYEYETQRLLYEAGADVPKPYSQIGNAVLMEYVGDLERQAPLLREVRLEREEVRPLFQRLLWNIELFLSCNRVHGDLSEYNVLYWNGRISVIDFAQAVDPRHGEEVFPLLLRDVERVCQFFARYGVEADAYAHATQMWAEYVGPIG</sequence>
<evidence type="ECO:0000256" key="12">
    <source>
        <dbReference type="SAM" id="MobiDB-lite"/>
    </source>
</evidence>
<evidence type="ECO:0000259" key="13">
    <source>
        <dbReference type="SMART" id="SM00090"/>
    </source>
</evidence>
<evidence type="ECO:0000256" key="6">
    <source>
        <dbReference type="ARBA" id="ARBA00022741"/>
    </source>
</evidence>
<dbReference type="Gene3D" id="1.10.510.10">
    <property type="entry name" value="Transferase(Phosphotransferase) domain 1"/>
    <property type="match status" value="1"/>
</dbReference>
<feature type="compositionally biased region" description="Basic residues" evidence="12">
    <location>
        <begin position="20"/>
        <end position="29"/>
    </location>
</feature>
<dbReference type="EC" id="2.7.11.1" evidence="2"/>
<evidence type="ECO:0000256" key="5">
    <source>
        <dbReference type="ARBA" id="ARBA00022723"/>
    </source>
</evidence>
<comment type="catalytic activity">
    <reaction evidence="11">
        <text>L-seryl-[protein] + ATP = O-phospho-L-seryl-[protein] + ADP + H(+)</text>
        <dbReference type="Rhea" id="RHEA:17989"/>
        <dbReference type="Rhea" id="RHEA-COMP:9863"/>
        <dbReference type="Rhea" id="RHEA-COMP:11604"/>
        <dbReference type="ChEBI" id="CHEBI:15378"/>
        <dbReference type="ChEBI" id="CHEBI:29999"/>
        <dbReference type="ChEBI" id="CHEBI:30616"/>
        <dbReference type="ChEBI" id="CHEBI:83421"/>
        <dbReference type="ChEBI" id="CHEBI:456216"/>
        <dbReference type="EC" id="2.7.11.1"/>
    </reaction>
</comment>
<keyword evidence="8" id="KW-0067">ATP-binding</keyword>
<comment type="similarity">
    <text evidence="1">Belongs to the protein kinase superfamily. RIO-type Ser/Thr kinase family.</text>
</comment>
<reference evidence="14 15" key="1">
    <citation type="submission" date="2018-06" db="EMBL/GenBank/DDBJ databases">
        <title>Genomic Encyclopedia of Archaeal and Bacterial Type Strains, Phase II (KMG-II): from individual species to whole genera.</title>
        <authorList>
            <person name="Goeker M."/>
        </authorList>
    </citation>
    <scope>NUCLEOTIDE SEQUENCE [LARGE SCALE GENOMIC DNA]</scope>
    <source>
        <strain evidence="14 15">ATCC BAA-1881</strain>
    </source>
</reference>
<accession>A0A326U757</accession>
<keyword evidence="3" id="KW-0723">Serine/threonine-protein kinase</keyword>
<organism evidence="14 15">
    <name type="scientific">Thermosporothrix hazakensis</name>
    <dbReference type="NCBI Taxonomy" id="644383"/>
    <lineage>
        <taxon>Bacteria</taxon>
        <taxon>Bacillati</taxon>
        <taxon>Chloroflexota</taxon>
        <taxon>Ktedonobacteria</taxon>
        <taxon>Ktedonobacterales</taxon>
        <taxon>Thermosporotrichaceae</taxon>
        <taxon>Thermosporothrix</taxon>
    </lineage>
</organism>
<evidence type="ECO:0000256" key="11">
    <source>
        <dbReference type="ARBA" id="ARBA00048679"/>
    </source>
</evidence>
<feature type="domain" description="RIO kinase" evidence="13">
    <location>
        <begin position="51"/>
        <end position="315"/>
    </location>
</feature>